<protein>
    <recommendedName>
        <fullName evidence="2">NADH:ubiquinone reductase (non-electrogenic)</fullName>
        <ecNumber evidence="2">1.6.5.9</ecNumber>
    </recommendedName>
</protein>
<evidence type="ECO:0000313" key="13">
    <source>
        <dbReference type="Proteomes" id="UP000253426"/>
    </source>
</evidence>
<dbReference type="InterPro" id="IPR054585">
    <property type="entry name" value="NDH2-like_C"/>
</dbReference>
<evidence type="ECO:0000256" key="6">
    <source>
        <dbReference type="ARBA" id="ARBA00023002"/>
    </source>
</evidence>
<evidence type="ECO:0000259" key="10">
    <source>
        <dbReference type="Pfam" id="PF07992"/>
    </source>
</evidence>
<keyword evidence="9" id="KW-0472">Membrane</keyword>
<dbReference type="InterPro" id="IPR023753">
    <property type="entry name" value="FAD/NAD-binding_dom"/>
</dbReference>
<dbReference type="PRINTS" id="PR00411">
    <property type="entry name" value="PNDRDTASEI"/>
</dbReference>
<dbReference type="InterPro" id="IPR045024">
    <property type="entry name" value="NDH-2"/>
</dbReference>
<evidence type="ECO:0000256" key="3">
    <source>
        <dbReference type="ARBA" id="ARBA00022630"/>
    </source>
</evidence>
<feature type="domain" description="FAD/NAD(P)-binding" evidence="10">
    <location>
        <begin position="15"/>
        <end position="331"/>
    </location>
</feature>
<keyword evidence="6" id="KW-0560">Oxidoreductase</keyword>
<gene>
    <name evidence="12" type="ORF">DES53_10696</name>
</gene>
<keyword evidence="13" id="KW-1185">Reference proteome</keyword>
<dbReference type="Gene3D" id="3.50.50.100">
    <property type="match status" value="1"/>
</dbReference>
<keyword evidence="9" id="KW-0812">Transmembrane</keyword>
<organism evidence="12 13">
    <name type="scientific">Roseimicrobium gellanilyticum</name>
    <dbReference type="NCBI Taxonomy" id="748857"/>
    <lineage>
        <taxon>Bacteria</taxon>
        <taxon>Pseudomonadati</taxon>
        <taxon>Verrucomicrobiota</taxon>
        <taxon>Verrucomicrobiia</taxon>
        <taxon>Verrucomicrobiales</taxon>
        <taxon>Verrucomicrobiaceae</taxon>
        <taxon>Roseimicrobium</taxon>
    </lineage>
</organism>
<keyword evidence="7" id="KW-0520">NAD</keyword>
<evidence type="ECO:0000259" key="11">
    <source>
        <dbReference type="Pfam" id="PF22366"/>
    </source>
</evidence>
<dbReference type="PANTHER" id="PTHR43706">
    <property type="entry name" value="NADH DEHYDROGENASE"/>
    <property type="match status" value="1"/>
</dbReference>
<dbReference type="OrthoDB" id="9781621at2"/>
<dbReference type="InterPro" id="IPR036188">
    <property type="entry name" value="FAD/NAD-bd_sf"/>
</dbReference>
<dbReference type="PANTHER" id="PTHR43706:SF47">
    <property type="entry name" value="EXTERNAL NADH-UBIQUINONE OXIDOREDUCTASE 1, MITOCHONDRIAL-RELATED"/>
    <property type="match status" value="1"/>
</dbReference>
<dbReference type="Pfam" id="PF22366">
    <property type="entry name" value="NDH2_C"/>
    <property type="match status" value="1"/>
</dbReference>
<accession>A0A366HJV4</accession>
<comment type="caution">
    <text evidence="12">The sequence shown here is derived from an EMBL/GenBank/DDBJ whole genome shotgun (WGS) entry which is preliminary data.</text>
</comment>
<dbReference type="Pfam" id="PF07992">
    <property type="entry name" value="Pyr_redox_2"/>
    <property type="match status" value="1"/>
</dbReference>
<proteinExistence type="inferred from homology"/>
<evidence type="ECO:0000313" key="12">
    <source>
        <dbReference type="EMBL" id="RBP42390.1"/>
    </source>
</evidence>
<feature type="transmembrane region" description="Helical" evidence="9">
    <location>
        <begin position="381"/>
        <end position="407"/>
    </location>
</feature>
<evidence type="ECO:0000256" key="7">
    <source>
        <dbReference type="ARBA" id="ARBA00023027"/>
    </source>
</evidence>
<evidence type="ECO:0000256" key="2">
    <source>
        <dbReference type="ARBA" id="ARBA00012637"/>
    </source>
</evidence>
<name>A0A366HJV4_9BACT</name>
<dbReference type="PRINTS" id="PR00368">
    <property type="entry name" value="FADPNR"/>
</dbReference>
<dbReference type="RefSeq" id="WP_113959526.1">
    <property type="nucleotide sequence ID" value="NZ_QNRR01000006.1"/>
</dbReference>
<evidence type="ECO:0000256" key="5">
    <source>
        <dbReference type="ARBA" id="ARBA00022946"/>
    </source>
</evidence>
<dbReference type="AlphaFoldDB" id="A0A366HJV4"/>
<keyword evidence="5" id="KW-0809">Transit peptide</keyword>
<dbReference type="EMBL" id="QNRR01000006">
    <property type="protein sequence ID" value="RBP42390.1"/>
    <property type="molecule type" value="Genomic_DNA"/>
</dbReference>
<comment type="catalytic activity">
    <reaction evidence="8">
        <text>a quinone + NADH + H(+) = a quinol + NAD(+)</text>
        <dbReference type="Rhea" id="RHEA:46160"/>
        <dbReference type="ChEBI" id="CHEBI:15378"/>
        <dbReference type="ChEBI" id="CHEBI:24646"/>
        <dbReference type="ChEBI" id="CHEBI:57540"/>
        <dbReference type="ChEBI" id="CHEBI:57945"/>
        <dbReference type="ChEBI" id="CHEBI:132124"/>
        <dbReference type="EC" id="1.6.5.9"/>
    </reaction>
</comment>
<reference evidence="12 13" key="1">
    <citation type="submission" date="2018-06" db="EMBL/GenBank/DDBJ databases">
        <title>Genomic Encyclopedia of Type Strains, Phase IV (KMG-IV): sequencing the most valuable type-strain genomes for metagenomic binning, comparative biology and taxonomic classification.</title>
        <authorList>
            <person name="Goeker M."/>
        </authorList>
    </citation>
    <scope>NUCLEOTIDE SEQUENCE [LARGE SCALE GENOMIC DNA]</scope>
    <source>
        <strain evidence="12 13">DSM 25532</strain>
    </source>
</reference>
<evidence type="ECO:0000256" key="1">
    <source>
        <dbReference type="ARBA" id="ARBA00005272"/>
    </source>
</evidence>
<comment type="similarity">
    <text evidence="1">Belongs to the NADH dehydrogenase family.</text>
</comment>
<keyword evidence="9" id="KW-1133">Transmembrane helix</keyword>
<dbReference type="EC" id="1.6.5.9" evidence="2"/>
<dbReference type="SUPFAM" id="SSF51905">
    <property type="entry name" value="FAD/NAD(P)-binding domain"/>
    <property type="match status" value="1"/>
</dbReference>
<evidence type="ECO:0000256" key="8">
    <source>
        <dbReference type="ARBA" id="ARBA00047599"/>
    </source>
</evidence>
<keyword evidence="4" id="KW-0274">FAD</keyword>
<sequence>MNTNAANSETQGVPRVVIVGAGFGGLSAAKALGNKEVQVTVLDRENHHLFQPLLYQVATAGLSPANIAQPVRAILRSKENIEILMADVTGFDVEKKLVLAGERSFPYDHLIVATGARHSYFGHPEWEQYAPGLKTLDDALGIRRRLLMAFEKAEAEKDPVERERLMTFVIVGAGPTGVEMAGAISEIARETMLRDFHHIDPSEARVILLDAADRVLQAFDPKLSEQAQGQLRNLKVDVRLKVSVQDVNESGVATANGFIHARTVIWAAGNAASPLMKSLPGTLDRAGRIQITSELNLPDHPEIYVIGDTANCAGKDGKPLPGVSPVAMQQGKWVAKNILARIKGEAAKPFSYWDRGSMATIGRNRAVADLHFVKFSGLPAWLTWVFVHLIFLMNMSSRVSVFLIWVWSYFTRAQGARLITSVGQAKKG</sequence>
<feature type="domain" description="External alternative NADH-ubiquinone oxidoreductase-like C-terminal" evidence="11">
    <location>
        <begin position="355"/>
        <end position="410"/>
    </location>
</feature>
<dbReference type="Proteomes" id="UP000253426">
    <property type="component" value="Unassembled WGS sequence"/>
</dbReference>
<evidence type="ECO:0000256" key="9">
    <source>
        <dbReference type="SAM" id="Phobius"/>
    </source>
</evidence>
<keyword evidence="3" id="KW-0285">Flavoprotein</keyword>
<evidence type="ECO:0000256" key="4">
    <source>
        <dbReference type="ARBA" id="ARBA00022827"/>
    </source>
</evidence>
<dbReference type="GO" id="GO:0050136">
    <property type="term" value="F:NADH dehydrogenase (quinone) (non-electrogenic) activity"/>
    <property type="evidence" value="ECO:0007669"/>
    <property type="project" value="UniProtKB-EC"/>
</dbReference>